<evidence type="ECO:0000256" key="1">
    <source>
        <dbReference type="PIRNR" id="PIRNR018571"/>
    </source>
</evidence>
<keyword evidence="1" id="KW-0749">Sporulation</keyword>
<dbReference type="GO" id="GO:0030436">
    <property type="term" value="P:asexual sporulation"/>
    <property type="evidence" value="ECO:0007669"/>
    <property type="project" value="InterPro"/>
</dbReference>
<keyword evidence="1 3" id="KW-0472">Membrane</keyword>
<dbReference type="GO" id="GO:0030435">
    <property type="term" value="P:sporulation resulting in formation of a cellular spore"/>
    <property type="evidence" value="ECO:0007669"/>
    <property type="project" value="UniProtKB-KW"/>
</dbReference>
<proteinExistence type="inferred from homology"/>
<name>A0A4Y8IT42_9BACI</name>
<comment type="subcellular location">
    <subcellularLocation>
        <location evidence="1">Cell membrane</location>
    </subcellularLocation>
</comment>
<feature type="transmembrane region" description="Helical" evidence="3">
    <location>
        <begin position="61"/>
        <end position="81"/>
    </location>
</feature>
<comment type="similarity">
    <text evidence="1">Belongs to the peptidase U4 family.</text>
</comment>
<keyword evidence="1" id="KW-1003">Cell membrane</keyword>
<keyword evidence="1" id="KW-0645">Protease</keyword>
<feature type="transmembrane region" description="Helical" evidence="3">
    <location>
        <begin position="6"/>
        <end position="30"/>
    </location>
</feature>
<dbReference type="GO" id="GO:0006508">
    <property type="term" value="P:proteolysis"/>
    <property type="evidence" value="ECO:0007669"/>
    <property type="project" value="UniProtKB-KW"/>
</dbReference>
<evidence type="ECO:0000256" key="3">
    <source>
        <dbReference type="SAM" id="Phobius"/>
    </source>
</evidence>
<dbReference type="GO" id="GO:0004190">
    <property type="term" value="F:aspartic-type endopeptidase activity"/>
    <property type="evidence" value="ECO:0007669"/>
    <property type="project" value="UniProtKB-KW"/>
</dbReference>
<reference evidence="4 5" key="1">
    <citation type="submission" date="2019-03" db="EMBL/GenBank/DDBJ databases">
        <authorList>
            <person name="He R.-H."/>
        </authorList>
    </citation>
    <scope>NUCLEOTIDE SEQUENCE [LARGE SCALE GENOMIC DNA]</scope>
    <source>
        <strain evidence="5">SH 714</strain>
    </source>
</reference>
<keyword evidence="1" id="KW-0378">Hydrolase</keyword>
<accession>A0A4Y8IT42</accession>
<evidence type="ECO:0000313" key="4">
    <source>
        <dbReference type="EMBL" id="TFB23290.1"/>
    </source>
</evidence>
<dbReference type="GO" id="GO:0005886">
    <property type="term" value="C:plasma membrane"/>
    <property type="evidence" value="ECO:0007669"/>
    <property type="project" value="UniProtKB-SubCell"/>
</dbReference>
<comment type="subunit">
    <text evidence="1">Self-associates. Interacts with SigE. Interacts with SpoIIR.</text>
</comment>
<feature type="active site" evidence="2">
    <location>
        <position position="184"/>
    </location>
</feature>
<dbReference type="EC" id="3.4.23.-" evidence="1"/>
<feature type="transmembrane region" description="Helical" evidence="3">
    <location>
        <begin position="124"/>
        <end position="146"/>
    </location>
</feature>
<keyword evidence="1" id="KW-0064">Aspartyl protease</keyword>
<comment type="function">
    <text evidence="1">Probable aspartic protease that is responsible for the proteolytic cleavage of the RNA polymerase sigma E factor (SigE/spoIIGB) to yield the active peptide in the mother cell during sporulation. Responds to a signal from the forespore that is triggered by the extracellular signal protein SpoIIR.</text>
</comment>
<dbReference type="PIRSF" id="PIRSF018571">
    <property type="entry name" value="SpoIIGA"/>
    <property type="match status" value="1"/>
</dbReference>
<keyword evidence="3" id="KW-1133">Transmembrane helix</keyword>
<dbReference type="AlphaFoldDB" id="A0A4Y8IT42"/>
<dbReference type="InterPro" id="IPR005081">
    <property type="entry name" value="SpoIIGA"/>
</dbReference>
<evidence type="ECO:0000256" key="2">
    <source>
        <dbReference type="PIRSR" id="PIRSR018571-1"/>
    </source>
</evidence>
<dbReference type="EMBL" id="SOPW01000004">
    <property type="protein sequence ID" value="TFB23290.1"/>
    <property type="molecule type" value="Genomic_DNA"/>
</dbReference>
<feature type="transmembrane region" description="Helical" evidence="3">
    <location>
        <begin position="88"/>
        <end position="112"/>
    </location>
</feature>
<gene>
    <name evidence="4" type="ORF">E3U55_05590</name>
</gene>
<dbReference type="Proteomes" id="UP000297975">
    <property type="component" value="Unassembled WGS sequence"/>
</dbReference>
<evidence type="ECO:0000313" key="5">
    <source>
        <dbReference type="Proteomes" id="UP000297975"/>
    </source>
</evidence>
<keyword evidence="5" id="KW-1185">Reference proteome</keyword>
<feature type="transmembrane region" description="Helical" evidence="3">
    <location>
        <begin position="37"/>
        <end position="55"/>
    </location>
</feature>
<keyword evidence="3" id="KW-0812">Transmembrane</keyword>
<comment type="caution">
    <text evidence="4">The sequence shown here is derived from an EMBL/GenBank/DDBJ whole genome shotgun (WGS) entry which is preliminary data.</text>
</comment>
<dbReference type="OrthoDB" id="2690199at2"/>
<organism evidence="4 5">
    <name type="scientific">Filobacillus milosensis</name>
    <dbReference type="NCBI Taxonomy" id="94137"/>
    <lineage>
        <taxon>Bacteria</taxon>
        <taxon>Bacillati</taxon>
        <taxon>Bacillota</taxon>
        <taxon>Bacilli</taxon>
        <taxon>Bacillales</taxon>
        <taxon>Bacillaceae</taxon>
        <taxon>Filobacillus</taxon>
    </lineage>
</organism>
<dbReference type="Pfam" id="PF03419">
    <property type="entry name" value="Peptidase_U4"/>
    <property type="match status" value="1"/>
</dbReference>
<sequence length="307" mass="35746">MTVVQIYLDLIWILNFFFDCLVLFVVAWVVRHPFSKWRVVLAGFYASLIIPLSFIPSLDWLNLPIIKALYSIGIILIAFSFQSMKKFFIYFFSFYFINFAIGGGLFGLHYFLQSQYIDAPWLTHISYGNMVSWIFILITFPLFLWFTKDRLQSLSVIKLKHEQLYDVVVKINENMSFHLKGFYDTGNQLTHPLMNKPIMLIDEPTAAEWFGSDKINELRNKSHLSPDYELPFEYIPLKKAGGDHGYIPVFQVKQVSIKVGQFIHSSKRVYVGVHFGEFSQSLNYNSLLHPLLFQSKNTKVQHVKGVI</sequence>
<protein>
    <recommendedName>
        <fullName evidence="1">Sporulation sigma-E factor-processing peptidase</fullName>
        <ecNumber evidence="1">3.4.23.-</ecNumber>
    </recommendedName>
    <alternativeName>
        <fullName evidence="1">Membrane-associated aspartic protease</fullName>
    </alternativeName>
    <alternativeName>
        <fullName evidence="1">Stage II sporulation protein GA</fullName>
    </alternativeName>
</protein>